<proteinExistence type="inferred from homology"/>
<evidence type="ECO:0000256" key="2">
    <source>
        <dbReference type="ARBA" id="ARBA00022679"/>
    </source>
</evidence>
<evidence type="ECO:0000256" key="6">
    <source>
        <dbReference type="ARBA" id="ARBA00023098"/>
    </source>
</evidence>
<dbReference type="InterPro" id="IPR004568">
    <property type="entry name" value="Ppantetheine-prot_Trfase_dom"/>
</dbReference>
<dbReference type="GO" id="GO:0000287">
    <property type="term" value="F:magnesium ion binding"/>
    <property type="evidence" value="ECO:0007669"/>
    <property type="project" value="InterPro"/>
</dbReference>
<gene>
    <name evidence="9" type="ORF">CLIB1423_14S00980</name>
</gene>
<evidence type="ECO:0000256" key="3">
    <source>
        <dbReference type="ARBA" id="ARBA00022723"/>
    </source>
</evidence>
<keyword evidence="7" id="KW-0275">Fatty acid biosynthesis</keyword>
<evidence type="ECO:0000256" key="7">
    <source>
        <dbReference type="ARBA" id="ARBA00023160"/>
    </source>
</evidence>
<name>A0A9P0QSQ0_9ASCO</name>
<keyword evidence="2" id="KW-0808">Transferase</keyword>
<dbReference type="GO" id="GO:0006633">
    <property type="term" value="P:fatty acid biosynthetic process"/>
    <property type="evidence" value="ECO:0007669"/>
    <property type="project" value="UniProtKB-KW"/>
</dbReference>
<dbReference type="SUPFAM" id="SSF56214">
    <property type="entry name" value="4'-phosphopantetheinyl transferase"/>
    <property type="match status" value="1"/>
</dbReference>
<dbReference type="Pfam" id="PF01648">
    <property type="entry name" value="ACPS"/>
    <property type="match status" value="1"/>
</dbReference>
<sequence>MTVLGIGVDIVKISRFNSLLAKDGGKNGKTGTSRFIRRVLHPKELMEFEELRQNDSIEPRVRYVAGSWAAKEAIFKTLDPKDQKIFQFKDWYRYKDSFGKPHIWNDDYNEREQFLLSISHDGDTLIANVLRQVSANALKQISPAKVEEK</sequence>
<evidence type="ECO:0000256" key="5">
    <source>
        <dbReference type="ARBA" id="ARBA00022842"/>
    </source>
</evidence>
<keyword evidence="3" id="KW-0479">Metal-binding</keyword>
<dbReference type="EMBL" id="CAKXYY010000014">
    <property type="protein sequence ID" value="CAH2354053.1"/>
    <property type="molecule type" value="Genomic_DNA"/>
</dbReference>
<evidence type="ECO:0000313" key="9">
    <source>
        <dbReference type="EMBL" id="CAH2354053.1"/>
    </source>
</evidence>
<accession>A0A9P0QSQ0</accession>
<keyword evidence="10" id="KW-1185">Reference proteome</keyword>
<evidence type="ECO:0000256" key="4">
    <source>
        <dbReference type="ARBA" id="ARBA00022832"/>
    </source>
</evidence>
<evidence type="ECO:0000313" key="10">
    <source>
        <dbReference type="Proteomes" id="UP000837801"/>
    </source>
</evidence>
<reference evidence="9" key="1">
    <citation type="submission" date="2022-03" db="EMBL/GenBank/DDBJ databases">
        <authorList>
            <person name="Legras J.-L."/>
            <person name="Devillers H."/>
            <person name="Grondin C."/>
        </authorList>
    </citation>
    <scope>NUCLEOTIDE SEQUENCE</scope>
    <source>
        <strain evidence="9">CLIB 1423</strain>
    </source>
</reference>
<dbReference type="NCBIfam" id="TIGR00556">
    <property type="entry name" value="pantethn_trn"/>
    <property type="match status" value="1"/>
</dbReference>
<dbReference type="AlphaFoldDB" id="A0A9P0QSQ0"/>
<dbReference type="Gene3D" id="3.90.470.20">
    <property type="entry name" value="4'-phosphopantetheinyl transferase domain"/>
    <property type="match status" value="1"/>
</dbReference>
<dbReference type="HAMAP" id="MF_00101">
    <property type="entry name" value="AcpS"/>
    <property type="match status" value="1"/>
</dbReference>
<comment type="caution">
    <text evidence="9">The sequence shown here is derived from an EMBL/GenBank/DDBJ whole genome shotgun (WGS) entry which is preliminary data.</text>
</comment>
<dbReference type="GO" id="GO:0008897">
    <property type="term" value="F:holo-[acyl-carrier-protein] synthase activity"/>
    <property type="evidence" value="ECO:0007669"/>
    <property type="project" value="InterPro"/>
</dbReference>
<evidence type="ECO:0000259" key="8">
    <source>
        <dbReference type="Pfam" id="PF01648"/>
    </source>
</evidence>
<feature type="domain" description="4'-phosphopantetheinyl transferase" evidence="8">
    <location>
        <begin position="5"/>
        <end position="104"/>
    </location>
</feature>
<protein>
    <submittedName>
        <fullName evidence="9">Holo-[acyl-carrier-protein] synthase</fullName>
    </submittedName>
</protein>
<dbReference type="Proteomes" id="UP000837801">
    <property type="component" value="Unassembled WGS sequence"/>
</dbReference>
<keyword evidence="5" id="KW-0460">Magnesium</keyword>
<dbReference type="InterPro" id="IPR008278">
    <property type="entry name" value="4-PPantetheinyl_Trfase_dom"/>
</dbReference>
<dbReference type="InterPro" id="IPR037143">
    <property type="entry name" value="4-PPantetheinyl_Trfase_dom_sf"/>
</dbReference>
<evidence type="ECO:0000256" key="1">
    <source>
        <dbReference type="ARBA" id="ARBA00022516"/>
    </source>
</evidence>
<keyword evidence="6" id="KW-0443">Lipid metabolism</keyword>
<keyword evidence="4" id="KW-0276">Fatty acid metabolism</keyword>
<dbReference type="InterPro" id="IPR002582">
    <property type="entry name" value="ACPS"/>
</dbReference>
<dbReference type="OrthoDB" id="15433at2759"/>
<organism evidence="9 10">
    <name type="scientific">[Candida] railenensis</name>
    <dbReference type="NCBI Taxonomy" id="45579"/>
    <lineage>
        <taxon>Eukaryota</taxon>
        <taxon>Fungi</taxon>
        <taxon>Dikarya</taxon>
        <taxon>Ascomycota</taxon>
        <taxon>Saccharomycotina</taxon>
        <taxon>Pichiomycetes</taxon>
        <taxon>Debaryomycetaceae</taxon>
        <taxon>Kurtzmaniella</taxon>
    </lineage>
</organism>
<keyword evidence="1" id="KW-0444">Lipid biosynthesis</keyword>